<sequence>MTLYDGLGVEHLQLRLADGSLVLMYKPPSAPQLLLRFEADIRPFQWSIFGLSVKGDAATLIVNCSEISQPLLRPRNTTLPTDGIVLLGQPLLENSTGFHGEIELLSISDSPEPAYDLCKRYAGGCGEEAGGGPEEDVGGGWNEAEVSREEVKQGGTRVIEGDLITSSEDTYQEVVTETTQRSLYFPIGPRQPETEYNASRKIEIPTGDDGIEVPESGLDGEDSNTEMLISESDVKCPPPSVIKGPRGETGSPGPTGPPGPKGDPGRAGIDGTDGNRGPPGHVFLIPMNYQSNDKGPDTQADHFRQLLSQHMSTMRGSEGPRGLTGVAGPEGVPGPQGPKGEQGEAGDAGPPGVVGPRGLTGREGRRGRPGRDGERGVTGVTGPKGETGPPGQPGLPGEKGERGLTGGTGAPGAPGHEGTPGEEGPPGLPGLPGELG</sequence>
<dbReference type="InterPro" id="IPR008160">
    <property type="entry name" value="Collagen"/>
</dbReference>
<organism evidence="2">
    <name type="scientific">Lygus hesperus</name>
    <name type="common">Western plant bug</name>
    <dbReference type="NCBI Taxonomy" id="30085"/>
    <lineage>
        <taxon>Eukaryota</taxon>
        <taxon>Metazoa</taxon>
        <taxon>Ecdysozoa</taxon>
        <taxon>Arthropoda</taxon>
        <taxon>Hexapoda</taxon>
        <taxon>Insecta</taxon>
        <taxon>Pterygota</taxon>
        <taxon>Neoptera</taxon>
        <taxon>Paraneoptera</taxon>
        <taxon>Hemiptera</taxon>
        <taxon>Heteroptera</taxon>
        <taxon>Panheteroptera</taxon>
        <taxon>Cimicomorpha</taxon>
        <taxon>Miridae</taxon>
        <taxon>Mirini</taxon>
        <taxon>Lygus</taxon>
    </lineage>
</organism>
<dbReference type="GO" id="GO:0005581">
    <property type="term" value="C:collagen trimer"/>
    <property type="evidence" value="ECO:0007669"/>
    <property type="project" value="UniProtKB-KW"/>
</dbReference>
<dbReference type="AlphaFoldDB" id="A0A146KTP3"/>
<keyword evidence="2" id="KW-0176">Collagen</keyword>
<feature type="non-terminal residue" evidence="2">
    <location>
        <position position="436"/>
    </location>
</feature>
<dbReference type="InterPro" id="IPR050149">
    <property type="entry name" value="Collagen_superfamily"/>
</dbReference>
<feature type="region of interest" description="Disordered" evidence="1">
    <location>
        <begin position="312"/>
        <end position="436"/>
    </location>
</feature>
<dbReference type="Gene3D" id="2.60.120.200">
    <property type="match status" value="1"/>
</dbReference>
<dbReference type="SUPFAM" id="SSF49899">
    <property type="entry name" value="Concanavalin A-like lectins/glucanases"/>
    <property type="match status" value="1"/>
</dbReference>
<dbReference type="PANTHER" id="PTHR24023">
    <property type="entry name" value="COLLAGEN ALPHA"/>
    <property type="match status" value="1"/>
</dbReference>
<gene>
    <name evidence="2" type="primary">Col11a2</name>
    <name evidence="2" type="ORF">g.71921</name>
</gene>
<evidence type="ECO:0000313" key="2">
    <source>
        <dbReference type="EMBL" id="JAP99298.1"/>
    </source>
</evidence>
<feature type="region of interest" description="Disordered" evidence="1">
    <location>
        <begin position="185"/>
        <end position="299"/>
    </location>
</feature>
<accession>A0A146KTP3</accession>
<dbReference type="GO" id="GO:0030020">
    <property type="term" value="F:extracellular matrix structural constituent conferring tensile strength"/>
    <property type="evidence" value="ECO:0007669"/>
    <property type="project" value="TreeGrafter"/>
</dbReference>
<protein>
    <submittedName>
        <fullName evidence="2">Collagen alpha-2(XI) chain</fullName>
    </submittedName>
</protein>
<dbReference type="GO" id="GO:0031012">
    <property type="term" value="C:extracellular matrix"/>
    <property type="evidence" value="ECO:0007669"/>
    <property type="project" value="TreeGrafter"/>
</dbReference>
<dbReference type="Pfam" id="PF01391">
    <property type="entry name" value="Collagen"/>
    <property type="match status" value="1"/>
</dbReference>
<reference evidence="2" key="1">
    <citation type="journal article" date="2016" name="Gigascience">
        <title>De novo construction of an expanded transcriptome assembly for the western tarnished plant bug, Lygus hesperus.</title>
        <authorList>
            <person name="Tassone E.E."/>
            <person name="Geib S.M."/>
            <person name="Hall B."/>
            <person name="Fabrick J.A."/>
            <person name="Brent C.S."/>
            <person name="Hull J.J."/>
        </authorList>
    </citation>
    <scope>NUCLEOTIDE SEQUENCE</scope>
</reference>
<feature type="compositionally biased region" description="Gly residues" evidence="1">
    <location>
        <begin position="403"/>
        <end position="412"/>
    </location>
</feature>
<dbReference type="PANTHER" id="PTHR24023:SF1112">
    <property type="entry name" value="COL_CUTICLE_N DOMAIN-CONTAINING PROTEIN-RELATED"/>
    <property type="match status" value="1"/>
</dbReference>
<dbReference type="EMBL" id="GDHC01019330">
    <property type="protein sequence ID" value="JAP99298.1"/>
    <property type="molecule type" value="Transcribed_RNA"/>
</dbReference>
<dbReference type="GO" id="GO:0030198">
    <property type="term" value="P:extracellular matrix organization"/>
    <property type="evidence" value="ECO:0007669"/>
    <property type="project" value="TreeGrafter"/>
</dbReference>
<feature type="compositionally biased region" description="Basic and acidic residues" evidence="1">
    <location>
        <begin position="360"/>
        <end position="375"/>
    </location>
</feature>
<dbReference type="InterPro" id="IPR013320">
    <property type="entry name" value="ConA-like_dom_sf"/>
</dbReference>
<name>A0A146KTP3_LYGHE</name>
<feature type="compositionally biased region" description="Low complexity" evidence="1">
    <location>
        <begin position="345"/>
        <end position="359"/>
    </location>
</feature>
<evidence type="ECO:0000256" key="1">
    <source>
        <dbReference type="SAM" id="MobiDB-lite"/>
    </source>
</evidence>
<proteinExistence type="predicted"/>
<dbReference type="GO" id="GO:0005615">
    <property type="term" value="C:extracellular space"/>
    <property type="evidence" value="ECO:0007669"/>
    <property type="project" value="TreeGrafter"/>
</dbReference>